<dbReference type="Gene3D" id="3.80.10.10">
    <property type="entry name" value="Ribonuclease Inhibitor"/>
    <property type="match status" value="1"/>
</dbReference>
<evidence type="ECO:0000259" key="4">
    <source>
        <dbReference type="Pfam" id="PF08263"/>
    </source>
</evidence>
<proteinExistence type="predicted"/>
<dbReference type="Proteomes" id="UP000092600">
    <property type="component" value="Unassembled WGS sequence"/>
</dbReference>
<evidence type="ECO:0000313" key="6">
    <source>
        <dbReference type="Proteomes" id="UP000092600"/>
    </source>
</evidence>
<evidence type="ECO:0000313" key="5">
    <source>
        <dbReference type="EMBL" id="OAY66080.1"/>
    </source>
</evidence>
<evidence type="ECO:0000256" key="2">
    <source>
        <dbReference type="ARBA" id="ARBA00022737"/>
    </source>
</evidence>
<dbReference type="EMBL" id="LSRQ01006509">
    <property type="protein sequence ID" value="OAY66080.1"/>
    <property type="molecule type" value="Genomic_DNA"/>
</dbReference>
<protein>
    <submittedName>
        <fullName evidence="5">Phytosulfokine receptor 2</fullName>
    </submittedName>
</protein>
<keyword evidence="3" id="KW-0732">Signal</keyword>
<keyword evidence="2" id="KW-0677">Repeat</keyword>
<reference evidence="5 6" key="1">
    <citation type="journal article" date="2016" name="DNA Res.">
        <title>The draft genome of MD-2 pineapple using hybrid error correction of long reads.</title>
        <authorList>
            <person name="Redwan R.M."/>
            <person name="Saidin A."/>
            <person name="Kumar S.V."/>
        </authorList>
    </citation>
    <scope>NUCLEOTIDE SEQUENCE [LARGE SCALE GENOMIC DNA]</scope>
    <source>
        <strain evidence="6">cv. MD2</strain>
        <tissue evidence="5">Leaf</tissue>
    </source>
</reference>
<dbReference type="STRING" id="4615.A0A199UN81"/>
<dbReference type="InterPro" id="IPR032675">
    <property type="entry name" value="LRR_dom_sf"/>
</dbReference>
<feature type="signal peptide" evidence="3">
    <location>
        <begin position="1"/>
        <end position="24"/>
    </location>
</feature>
<keyword evidence="1" id="KW-0433">Leucine-rich repeat</keyword>
<dbReference type="InterPro" id="IPR013210">
    <property type="entry name" value="LRR_N_plant-typ"/>
</dbReference>
<evidence type="ECO:0000256" key="1">
    <source>
        <dbReference type="ARBA" id="ARBA00022614"/>
    </source>
</evidence>
<name>A0A199UN81_ANACO</name>
<organism evidence="5 6">
    <name type="scientific">Ananas comosus</name>
    <name type="common">Pineapple</name>
    <name type="synonym">Ananas ananas</name>
    <dbReference type="NCBI Taxonomy" id="4615"/>
    <lineage>
        <taxon>Eukaryota</taxon>
        <taxon>Viridiplantae</taxon>
        <taxon>Streptophyta</taxon>
        <taxon>Embryophyta</taxon>
        <taxon>Tracheophyta</taxon>
        <taxon>Spermatophyta</taxon>
        <taxon>Magnoliopsida</taxon>
        <taxon>Liliopsida</taxon>
        <taxon>Poales</taxon>
        <taxon>Bromeliaceae</taxon>
        <taxon>Bromelioideae</taxon>
        <taxon>Ananas</taxon>
    </lineage>
</organism>
<dbReference type="Pfam" id="PF08263">
    <property type="entry name" value="LRRNT_2"/>
    <property type="match status" value="1"/>
</dbReference>
<dbReference type="AlphaFoldDB" id="A0A199UN81"/>
<gene>
    <name evidence="5" type="ORF">ACMD2_10380</name>
</gene>
<accession>A0A199UN81</accession>
<feature type="chain" id="PRO_5008285355" evidence="3">
    <location>
        <begin position="25"/>
        <end position="104"/>
    </location>
</feature>
<comment type="caution">
    <text evidence="5">The sequence shown here is derived from an EMBL/GenBank/DDBJ whole genome shotgun (WGS) entry which is preliminary data.</text>
</comment>
<sequence length="104" mass="11103">MASLSFIIFFFYLVFFHNPSLVLPTPCDPRDVDALRSFAGNLTAAPPAWSDPARCCEWPGVVCSPGGRGGGTLPSRLLLSGLNLTGPPPPPLPHLRVLDLSFNA</sequence>
<evidence type="ECO:0000256" key="3">
    <source>
        <dbReference type="SAM" id="SignalP"/>
    </source>
</evidence>
<keyword evidence="5" id="KW-0675">Receptor</keyword>
<feature type="domain" description="Leucine-rich repeat-containing N-terminal plant-type" evidence="4">
    <location>
        <begin position="29"/>
        <end position="64"/>
    </location>
</feature>